<name>A0ABZ0L301_9BACL</name>
<dbReference type="Proteomes" id="UP001303902">
    <property type="component" value="Chromosome"/>
</dbReference>
<feature type="domain" description="Spore coat protein X/V" evidence="1">
    <location>
        <begin position="51"/>
        <end position="98"/>
    </location>
</feature>
<accession>A0ABZ0L301</accession>
<dbReference type="InterPro" id="IPR011428">
    <property type="entry name" value="Spore_coat_X/V"/>
</dbReference>
<keyword evidence="3" id="KW-1185">Reference proteome</keyword>
<sequence>MSNHHDYNSEYEYCNSRSRSNWSALNCESEHPVASTRNVNSHTGADAELNSDIDQSSNELIVIRDSCNISVSTTDTQIAVSLQAALQVAIAIVIHISIADASRAERVTAELMERAQIRQTNRQKLIIVNSRDVEVTTVDTDVAVSLQLLLQILLALIVQLEIL</sequence>
<dbReference type="EMBL" id="CP129118">
    <property type="protein sequence ID" value="WOV86493.1"/>
    <property type="molecule type" value="Genomic_DNA"/>
</dbReference>
<dbReference type="RefSeq" id="WP_317965727.1">
    <property type="nucleotide sequence ID" value="NZ_CP129118.1"/>
</dbReference>
<reference evidence="2 3" key="1">
    <citation type="submission" date="2023-06" db="EMBL/GenBank/DDBJ databases">
        <title>Sporosarcina sp. nov., isolated from Korean tranditional fermented seafood 'Jeotgal'.</title>
        <authorList>
            <person name="Yang A.I."/>
            <person name="Shin N.-R."/>
        </authorList>
    </citation>
    <scope>NUCLEOTIDE SEQUENCE [LARGE SCALE GENOMIC DNA]</scope>
    <source>
        <strain evidence="2 3">T2O-4</strain>
    </source>
</reference>
<protein>
    <submittedName>
        <fullName evidence="2">Spore coat protein</fullName>
    </submittedName>
</protein>
<organism evidence="2 3">
    <name type="scientific">Sporosarcina oncorhynchi</name>
    <dbReference type="NCBI Taxonomy" id="3056444"/>
    <lineage>
        <taxon>Bacteria</taxon>
        <taxon>Bacillati</taxon>
        <taxon>Bacillota</taxon>
        <taxon>Bacilli</taxon>
        <taxon>Bacillales</taxon>
        <taxon>Caryophanaceae</taxon>
        <taxon>Sporosarcina</taxon>
    </lineage>
</organism>
<evidence type="ECO:0000313" key="2">
    <source>
        <dbReference type="EMBL" id="WOV86493.1"/>
    </source>
</evidence>
<keyword evidence="2" id="KW-0167">Capsid protein</keyword>
<keyword evidence="2" id="KW-0946">Virion</keyword>
<gene>
    <name evidence="2" type="ORF">QWT69_11280</name>
</gene>
<feature type="domain" description="Spore coat protein X/V" evidence="1">
    <location>
        <begin position="105"/>
        <end position="162"/>
    </location>
</feature>
<evidence type="ECO:0000259" key="1">
    <source>
        <dbReference type="Pfam" id="PF07552"/>
    </source>
</evidence>
<evidence type="ECO:0000313" key="3">
    <source>
        <dbReference type="Proteomes" id="UP001303902"/>
    </source>
</evidence>
<dbReference type="Pfam" id="PF07552">
    <property type="entry name" value="Coat_X"/>
    <property type="match status" value="2"/>
</dbReference>
<proteinExistence type="predicted"/>